<proteinExistence type="predicted"/>
<organism evidence="8 9">
    <name type="scientific">Phytophthora cactorum</name>
    <dbReference type="NCBI Taxonomy" id="29920"/>
    <lineage>
        <taxon>Eukaryota</taxon>
        <taxon>Sar</taxon>
        <taxon>Stramenopiles</taxon>
        <taxon>Oomycota</taxon>
        <taxon>Peronosporomycetes</taxon>
        <taxon>Peronosporales</taxon>
        <taxon>Peronosporaceae</taxon>
        <taxon>Phytophthora</taxon>
    </lineage>
</organism>
<protein>
    <submittedName>
        <fullName evidence="8">Uncharacterized protein</fullName>
    </submittedName>
</protein>
<dbReference type="Proteomes" id="UP000774804">
    <property type="component" value="Unassembled WGS sequence"/>
</dbReference>
<dbReference type="EMBL" id="MJFZ01001266">
    <property type="protein sequence ID" value="RAW22587.1"/>
    <property type="molecule type" value="Genomic_DNA"/>
</dbReference>
<dbReference type="EMBL" id="RCMV01001992">
    <property type="protein sequence ID" value="KAG3205182.1"/>
    <property type="molecule type" value="Genomic_DNA"/>
</dbReference>
<evidence type="ECO:0000313" key="2">
    <source>
        <dbReference type="EMBL" id="KAG2820411.1"/>
    </source>
</evidence>
<dbReference type="EMBL" id="RCMK01001852">
    <property type="protein sequence ID" value="KAG2887655.1"/>
    <property type="molecule type" value="Genomic_DNA"/>
</dbReference>
<evidence type="ECO:0000313" key="6">
    <source>
        <dbReference type="EMBL" id="KAG3205182.1"/>
    </source>
</evidence>
<reference evidence="2" key="2">
    <citation type="submission" date="2018-10" db="EMBL/GenBank/DDBJ databases">
        <title>Effector identification in a new, highly contiguous assembly of the strawberry crown rot pathogen Phytophthora cactorum.</title>
        <authorList>
            <person name="Armitage A.D."/>
            <person name="Nellist C.F."/>
            <person name="Bates H."/>
            <person name="Vickerstaff R.J."/>
            <person name="Harrison R.J."/>
        </authorList>
    </citation>
    <scope>NUCLEOTIDE SEQUENCE</scope>
    <source>
        <strain evidence="2">15-7</strain>
        <strain evidence="3">4032</strain>
        <strain evidence="4">4040</strain>
        <strain evidence="5">P415</strain>
        <strain evidence="6">P421</strain>
    </source>
</reference>
<keyword evidence="9" id="KW-1185">Reference proteome</keyword>
<dbReference type="VEuPathDB" id="FungiDB:PC110_g20971"/>
<evidence type="ECO:0000313" key="3">
    <source>
        <dbReference type="EMBL" id="KAG2880379.1"/>
    </source>
</evidence>
<dbReference type="Proteomes" id="UP000697107">
    <property type="component" value="Unassembled WGS sequence"/>
</dbReference>
<dbReference type="Proteomes" id="UP000688947">
    <property type="component" value="Unassembled WGS sequence"/>
</dbReference>
<reference evidence="7" key="3">
    <citation type="submission" date="2021-01" db="EMBL/GenBank/DDBJ databases">
        <title>Phytophthora aleatoria, a newly-described species from Pinus radiata is distinct from Phytophthora cactorum isolates based on comparative genomics.</title>
        <authorList>
            <person name="Mcdougal R."/>
            <person name="Panda P."/>
            <person name="Williams N."/>
            <person name="Studholme D.J."/>
        </authorList>
    </citation>
    <scope>NUCLEOTIDE SEQUENCE</scope>
    <source>
        <strain evidence="7">NZFS 3830</strain>
    </source>
</reference>
<accession>A0A329RD18</accession>
<sequence length="179" mass="19218">MVLRFSEDNDKELMKEVILHKPVATQYGEPGGVWMRGAERVSAAIKVAAVNKQAQDRVMLHKKNRKAVELRSALASGIEEARDSKNVQSHYETLAGLVGQYIGLEDAFIKARKLKKVAKEAEDANSNSCASQISAGAITRRALRGATLALSESSSSEGEDDSSSETSTLSIIAGVTPTN</sequence>
<dbReference type="OrthoDB" id="114449at2759"/>
<dbReference type="Proteomes" id="UP000735874">
    <property type="component" value="Unassembled WGS sequence"/>
</dbReference>
<dbReference type="EMBL" id="RCMI01001876">
    <property type="protein sequence ID" value="KAG2880379.1"/>
    <property type="molecule type" value="Genomic_DNA"/>
</dbReference>
<evidence type="ECO:0000313" key="5">
    <source>
        <dbReference type="EMBL" id="KAG2960237.1"/>
    </source>
</evidence>
<dbReference type="Proteomes" id="UP000760860">
    <property type="component" value="Unassembled WGS sequence"/>
</dbReference>
<dbReference type="Proteomes" id="UP000251314">
    <property type="component" value="Unassembled WGS sequence"/>
</dbReference>
<name>A0A329RD18_9STRA</name>
<dbReference type="AlphaFoldDB" id="A0A329RD18"/>
<feature type="region of interest" description="Disordered" evidence="1">
    <location>
        <begin position="149"/>
        <end position="179"/>
    </location>
</feature>
<dbReference type="EMBL" id="RCMG01001763">
    <property type="protein sequence ID" value="KAG2820411.1"/>
    <property type="molecule type" value="Genomic_DNA"/>
</dbReference>
<dbReference type="EMBL" id="RCML01001818">
    <property type="protein sequence ID" value="KAG2960237.1"/>
    <property type="molecule type" value="Genomic_DNA"/>
</dbReference>
<comment type="caution">
    <text evidence="8">The sequence shown here is derived from an EMBL/GenBank/DDBJ whole genome shotgun (WGS) entry which is preliminary data.</text>
</comment>
<dbReference type="EMBL" id="JAENGZ010000206">
    <property type="protein sequence ID" value="KAG6965391.1"/>
    <property type="molecule type" value="Genomic_DNA"/>
</dbReference>
<reference evidence="8 9" key="1">
    <citation type="submission" date="2018-01" db="EMBL/GenBank/DDBJ databases">
        <title>Draft genome of the strawberry crown rot pathogen Phytophthora cactorum.</title>
        <authorList>
            <person name="Armitage A.D."/>
            <person name="Lysoe E."/>
            <person name="Nellist C.F."/>
            <person name="Harrison R.J."/>
            <person name="Brurberg M.B."/>
        </authorList>
    </citation>
    <scope>NUCLEOTIDE SEQUENCE [LARGE SCALE GENOMIC DNA]</scope>
    <source>
        <strain evidence="8 9">10300</strain>
    </source>
</reference>
<evidence type="ECO:0000313" key="9">
    <source>
        <dbReference type="Proteomes" id="UP000251314"/>
    </source>
</evidence>
<evidence type="ECO:0000313" key="7">
    <source>
        <dbReference type="EMBL" id="KAG6965391.1"/>
    </source>
</evidence>
<dbReference type="Proteomes" id="UP000736787">
    <property type="component" value="Unassembled WGS sequence"/>
</dbReference>
<evidence type="ECO:0000313" key="8">
    <source>
        <dbReference type="EMBL" id="RAW22587.1"/>
    </source>
</evidence>
<evidence type="ECO:0000313" key="4">
    <source>
        <dbReference type="EMBL" id="KAG2887655.1"/>
    </source>
</evidence>
<evidence type="ECO:0000256" key="1">
    <source>
        <dbReference type="SAM" id="MobiDB-lite"/>
    </source>
</evidence>
<gene>
    <name evidence="7" type="ORF">JG687_00005458</name>
    <name evidence="8" type="ORF">PC110_g20971</name>
    <name evidence="2" type="ORF">PC113_g22600</name>
    <name evidence="3" type="ORF">PC115_g22517</name>
    <name evidence="4" type="ORF">PC117_g25109</name>
    <name evidence="5" type="ORF">PC118_g22624</name>
    <name evidence="6" type="ORF">PC129_g22226</name>
</gene>